<dbReference type="Pfam" id="PF01804">
    <property type="entry name" value="Penicil_amidase"/>
    <property type="match status" value="1"/>
</dbReference>
<comment type="similarity">
    <text evidence="1">Belongs to the peptidase S45 family.</text>
</comment>
<feature type="active site" description="Nucleophile" evidence="5">
    <location>
        <position position="273"/>
    </location>
</feature>
<dbReference type="SUPFAM" id="SSF56235">
    <property type="entry name" value="N-terminal nucleophile aminohydrolases (Ntn hydrolases)"/>
    <property type="match status" value="1"/>
</dbReference>
<dbReference type="Proteomes" id="UP000307217">
    <property type="component" value="Unassembled WGS sequence"/>
</dbReference>
<evidence type="ECO:0000256" key="4">
    <source>
        <dbReference type="ARBA" id="ARBA00038735"/>
    </source>
</evidence>
<evidence type="ECO:0000256" key="6">
    <source>
        <dbReference type="PIRSR" id="PIRSR001227-2"/>
    </source>
</evidence>
<keyword evidence="3" id="KW-0865">Zymogen</keyword>
<dbReference type="InterPro" id="IPR043147">
    <property type="entry name" value="Penicillin_amidase_A-knob"/>
</dbReference>
<organism evidence="7 8">
    <name type="scientific">Pseudoalteromonas aurantia</name>
    <dbReference type="NCBI Taxonomy" id="43654"/>
    <lineage>
        <taxon>Bacteria</taxon>
        <taxon>Pseudomonadati</taxon>
        <taxon>Pseudomonadota</taxon>
        <taxon>Gammaproteobacteria</taxon>
        <taxon>Alteromonadales</taxon>
        <taxon>Pseudoalteromonadaceae</taxon>
        <taxon>Pseudoalteromonas</taxon>
    </lineage>
</organism>
<keyword evidence="6" id="KW-0106">Calcium</keyword>
<evidence type="ECO:0000313" key="7">
    <source>
        <dbReference type="EMBL" id="TMO65458.1"/>
    </source>
</evidence>
<evidence type="ECO:0000256" key="1">
    <source>
        <dbReference type="ARBA" id="ARBA00006586"/>
    </source>
</evidence>
<proteinExistence type="inferred from homology"/>
<evidence type="ECO:0000313" key="8">
    <source>
        <dbReference type="Proteomes" id="UP000307217"/>
    </source>
</evidence>
<protein>
    <submittedName>
        <fullName evidence="7">Penicillin acylase family protein</fullName>
    </submittedName>
</protein>
<dbReference type="EMBL" id="PNBX01000087">
    <property type="protein sequence ID" value="TMO65458.1"/>
    <property type="molecule type" value="Genomic_DNA"/>
</dbReference>
<reference evidence="7 8" key="1">
    <citation type="submission" date="2018-01" db="EMBL/GenBank/DDBJ databases">
        <authorList>
            <person name="Paulsen S."/>
            <person name="Gram L.K."/>
        </authorList>
    </citation>
    <scope>NUCLEOTIDE SEQUENCE [LARGE SCALE GENOMIC DNA]</scope>
    <source>
        <strain evidence="7 8">S3790</strain>
    </source>
</reference>
<comment type="cofactor">
    <cofactor evidence="6">
        <name>Ca(2+)</name>
        <dbReference type="ChEBI" id="CHEBI:29108"/>
    </cofactor>
    <text evidence="6">Binds 1 Ca(2+) ion per dimer.</text>
</comment>
<comment type="caution">
    <text evidence="7">The sequence shown here is derived from an EMBL/GenBank/DDBJ whole genome shotgun (WGS) entry which is preliminary data.</text>
</comment>
<dbReference type="InterPro" id="IPR043146">
    <property type="entry name" value="Penicillin_amidase_N_B-knob"/>
</dbReference>
<dbReference type="GO" id="GO:0016811">
    <property type="term" value="F:hydrolase activity, acting on carbon-nitrogen (but not peptide) bonds, in linear amides"/>
    <property type="evidence" value="ECO:0007669"/>
    <property type="project" value="InterPro"/>
</dbReference>
<dbReference type="InterPro" id="IPR014395">
    <property type="entry name" value="Pen/GL7ACA/AHL_acylase"/>
</dbReference>
<keyword evidence="6" id="KW-0479">Metal-binding</keyword>
<reference evidence="8" key="2">
    <citation type="submission" date="2019-06" db="EMBL/GenBank/DDBJ databases">
        <title>Co-occurence of chitin degradation, pigmentation and bioactivity in marine Pseudoalteromonas.</title>
        <authorList>
            <person name="Sonnenschein E.C."/>
            <person name="Bech P.K."/>
        </authorList>
    </citation>
    <scope>NUCLEOTIDE SEQUENCE [LARGE SCALE GENOMIC DNA]</scope>
    <source>
        <strain evidence="8">S3790</strain>
    </source>
</reference>
<evidence type="ECO:0000256" key="3">
    <source>
        <dbReference type="ARBA" id="ARBA00023145"/>
    </source>
</evidence>
<dbReference type="Gene3D" id="2.30.120.10">
    <property type="match status" value="1"/>
</dbReference>
<dbReference type="InterPro" id="IPR029055">
    <property type="entry name" value="Ntn_hydrolases_N"/>
</dbReference>
<keyword evidence="2" id="KW-0378">Hydrolase</keyword>
<gene>
    <name evidence="7" type="ORF">CWC19_17545</name>
</gene>
<dbReference type="InterPro" id="IPR002692">
    <property type="entry name" value="S45"/>
</dbReference>
<dbReference type="Gene3D" id="1.10.439.10">
    <property type="entry name" value="Penicillin Amidohydrolase, domain 1"/>
    <property type="match status" value="1"/>
</dbReference>
<dbReference type="PANTHER" id="PTHR34218:SF4">
    <property type="entry name" value="ACYL-HOMOSERINE LACTONE ACYLASE QUIP"/>
    <property type="match status" value="1"/>
</dbReference>
<feature type="binding site" evidence="6">
    <location>
        <position position="345"/>
    </location>
    <ligand>
        <name>Ca(2+)</name>
        <dbReference type="ChEBI" id="CHEBI:29108"/>
    </ligand>
</feature>
<feature type="binding site" evidence="6">
    <location>
        <position position="178"/>
    </location>
    <ligand>
        <name>Ca(2+)</name>
        <dbReference type="ChEBI" id="CHEBI:29108"/>
    </ligand>
</feature>
<dbReference type="Gene3D" id="1.10.1400.10">
    <property type="match status" value="1"/>
</dbReference>
<dbReference type="AlphaFoldDB" id="A0A5S3V3D0"/>
<dbReference type="PIRSF" id="PIRSF001227">
    <property type="entry name" value="Pen_acylase"/>
    <property type="match status" value="1"/>
</dbReference>
<accession>A0A5S3V3D0</accession>
<comment type="subunit">
    <text evidence="4">Heterodimer of an alpha subunit and a beta subunit processed from the same precursor.</text>
</comment>
<dbReference type="GO" id="GO:0017000">
    <property type="term" value="P:antibiotic biosynthetic process"/>
    <property type="evidence" value="ECO:0007669"/>
    <property type="project" value="InterPro"/>
</dbReference>
<evidence type="ECO:0000256" key="2">
    <source>
        <dbReference type="ARBA" id="ARBA00022801"/>
    </source>
</evidence>
<name>A0A5S3V3D0_9GAMM</name>
<dbReference type="PANTHER" id="PTHR34218">
    <property type="entry name" value="PEPTIDASE S45 PENICILLIN AMIDASE"/>
    <property type="match status" value="1"/>
</dbReference>
<sequence>MLMGLLPLTSNANNTVITEQTPIETTVLTAKQLSAPAKIQIDKFGIAHITARSDSDVYFAQGFNIARERLWQIDLWRRKGLGLLSQAFGPAFIEQDKASRLFLFRGNIAHERWQYGFNAPTAIDSFVAGINYYIEQIQAGNVPLPPEFTLLQYQPLTWHADDILKIRSHGLSRNVNSEVTRAKIIRDFNLELDALRIKLEPEHSPKIPKGTEYNKLPNDVLKLYTLATSGVRFSAQQIQATSKLLPAETAVKSLLQHVEDEALAASAQRQLGSNNWAISPSKTSTGRAILASDPHRVNSIPSGRYAVHLKSDTMNVIGAGEPYIPGVSLGHNGNIAFGFTVFSADQEDLYFYDMNPDDTNTYQYLHYWQPLDTITESIPVKGQEDTIVTLEFTQHGPVIYKDKVNNTIYTIRAAWLEPGMAPYLASLDYQKATNWLQYRHALSAFKNPSENHVFADIKGNIALKTAGYVPYRYNWDGLLPVPGNGKYEWAWRIPIDFLPYQFNPQKGWVASANEMNVSPSLPFHIGYEWAADYRFKRIAQVLEGSSNHSVADSLALQADTLSLPAKGLLDAIPLASIEHPIAQQLLINMQLWDKHLRSSSTQAHFFSSWWHRYLRPSILSLLAPSDAFPYLADLSSFGDQTLLLDMVKASFTDTDSPLSHDQMANLISNTLLACASDPANLTSQWGDKHTARLVHPITPLLPEAYQNHFNPWQNLKRGGSMDTVNANWHAYNLTGDFSTVAGTTWRMVIDVGQWDNSRVMNAPGQSGNPDSPFYQNLANEWSNDESIPLFYSEGLVNENTVQEIQLSPN</sequence>
<dbReference type="Gene3D" id="3.60.20.10">
    <property type="entry name" value="Glutamine Phosphoribosylpyrophosphate, subunit 1, domain 1"/>
    <property type="match status" value="1"/>
</dbReference>
<feature type="binding site" evidence="6">
    <location>
        <position position="348"/>
    </location>
    <ligand>
        <name>Ca(2+)</name>
        <dbReference type="ChEBI" id="CHEBI:29108"/>
    </ligand>
</feature>
<dbReference type="GO" id="GO:0046872">
    <property type="term" value="F:metal ion binding"/>
    <property type="evidence" value="ECO:0007669"/>
    <property type="project" value="UniProtKB-KW"/>
</dbReference>
<dbReference type="CDD" id="cd03747">
    <property type="entry name" value="Ntn_PGA_like"/>
    <property type="match status" value="1"/>
</dbReference>
<evidence type="ECO:0000256" key="5">
    <source>
        <dbReference type="PIRSR" id="PIRSR001227-1"/>
    </source>
</evidence>
<dbReference type="InterPro" id="IPR023343">
    <property type="entry name" value="Penicillin_amidase_dom1"/>
</dbReference>